<feature type="compositionally biased region" description="Gly residues" evidence="2">
    <location>
        <begin position="438"/>
        <end position="479"/>
    </location>
</feature>
<keyword evidence="5" id="KW-1185">Reference proteome</keyword>
<sequence>MSSIIPTVKLNNGYDVPVIGYGTFGGNNGPQEVYNAVKVALEAGYKHIDTAYIYQTEEAVGNAIKESKVPREELFITTKLWGNFHEPQHVGPVFGRSLKYLQMDYVDLYLMHWPMSWEFKGYEFSECKPSKNTPVTNVPIIDTWRAMEKLVKEGKARSIGVSNFTIPMLEDLLSKCEIPPAMNQVEIHPSLPQEELLAYCKSKNIVMTAYSPLGNPGYKPGAVKTLDEPVVMDLAKKYNKTPVQVLLNWGVNRGYCVIPKSITPSRIRDNLVYFKMDEKDIDAITDLGRKNPIRTCIMATSVDREKDCPFLLRIFHRNGGHNLNNQYTVDSVPSEELSIYTWKNATLEEIAQLIEQIIPEARDPDARLAFRLVYLDSERARYSSRDIGRVVPANPTDDHNKTLEDCKFFIGDYLDVAIFIGPPNSIKSKFGNSRRPLGGSGGDRFSGRLGGPDRAGGGSGGGRRNFGGNGPYSGNGRFGGRPSQKRGDRF</sequence>
<dbReference type="InterPro" id="IPR018170">
    <property type="entry name" value="Aldo/ket_reductase_CS"/>
</dbReference>
<dbReference type="FunFam" id="3.20.20.100:FF:000002">
    <property type="entry name" value="2,5-diketo-D-gluconic acid reductase A"/>
    <property type="match status" value="1"/>
</dbReference>
<dbReference type="OrthoDB" id="416253at2759"/>
<dbReference type="InterPro" id="IPR010516">
    <property type="entry name" value="SAP18"/>
</dbReference>
<reference evidence="4 5" key="1">
    <citation type="submission" date="2014-09" db="EMBL/GenBank/DDBJ databases">
        <authorList>
            <person name="Ellenberger Sabrina"/>
        </authorList>
    </citation>
    <scope>NUCLEOTIDE SEQUENCE [LARGE SCALE GENOMIC DNA]</scope>
    <source>
        <strain evidence="4 5">CBS 412.66</strain>
    </source>
</reference>
<dbReference type="Gene3D" id="3.20.20.100">
    <property type="entry name" value="NADP-dependent oxidoreductase domain"/>
    <property type="match status" value="1"/>
</dbReference>
<dbReference type="CDD" id="cd19071">
    <property type="entry name" value="AKR_AKR1-5-like"/>
    <property type="match status" value="1"/>
</dbReference>
<evidence type="ECO:0000256" key="2">
    <source>
        <dbReference type="SAM" id="MobiDB-lite"/>
    </source>
</evidence>
<protein>
    <recommendedName>
        <fullName evidence="3">NADP-dependent oxidoreductase domain-containing protein</fullName>
    </recommendedName>
</protein>
<dbReference type="InterPro" id="IPR023210">
    <property type="entry name" value="NADP_OxRdtase_dom"/>
</dbReference>
<evidence type="ECO:0000259" key="3">
    <source>
        <dbReference type="Pfam" id="PF00248"/>
    </source>
</evidence>
<accession>A0A0B7N0G1</accession>
<dbReference type="Pfam" id="PF06487">
    <property type="entry name" value="SAP18"/>
    <property type="match status" value="1"/>
</dbReference>
<keyword evidence="1" id="KW-0560">Oxidoreductase</keyword>
<dbReference type="EMBL" id="LN719792">
    <property type="protein sequence ID" value="CEP08634.1"/>
    <property type="molecule type" value="Genomic_DNA"/>
</dbReference>
<evidence type="ECO:0000313" key="4">
    <source>
        <dbReference type="EMBL" id="CEP08634.1"/>
    </source>
</evidence>
<dbReference type="PRINTS" id="PR00069">
    <property type="entry name" value="ALDKETRDTASE"/>
</dbReference>
<evidence type="ECO:0000256" key="1">
    <source>
        <dbReference type="ARBA" id="ARBA00023002"/>
    </source>
</evidence>
<dbReference type="AlphaFoldDB" id="A0A0B7N0G1"/>
<feature type="domain" description="NADP-dependent oxidoreductase" evidence="3">
    <location>
        <begin position="19"/>
        <end position="287"/>
    </location>
</feature>
<dbReference type="InterPro" id="IPR020471">
    <property type="entry name" value="AKR"/>
</dbReference>
<dbReference type="SUPFAM" id="SSF51430">
    <property type="entry name" value="NAD(P)-linked oxidoreductase"/>
    <property type="match status" value="1"/>
</dbReference>
<dbReference type="PROSITE" id="PS00062">
    <property type="entry name" value="ALDOKETO_REDUCTASE_2"/>
    <property type="match status" value="1"/>
</dbReference>
<dbReference type="InterPro" id="IPR036812">
    <property type="entry name" value="NAD(P)_OxRdtase_dom_sf"/>
</dbReference>
<name>A0A0B7N0G1_9FUNG</name>
<proteinExistence type="predicted"/>
<dbReference type="GO" id="GO:0016616">
    <property type="term" value="F:oxidoreductase activity, acting on the CH-OH group of donors, NAD or NADP as acceptor"/>
    <property type="evidence" value="ECO:0007669"/>
    <property type="project" value="UniProtKB-ARBA"/>
</dbReference>
<dbReference type="Pfam" id="PF00248">
    <property type="entry name" value="Aldo_ket_red"/>
    <property type="match status" value="1"/>
</dbReference>
<dbReference type="STRING" id="35722.A0A0B7N0G1"/>
<dbReference type="PANTHER" id="PTHR11732">
    <property type="entry name" value="ALDO/KETO REDUCTASE"/>
    <property type="match status" value="1"/>
</dbReference>
<gene>
    <name evidence="4" type="primary">PARPA_01974.1 scaffold 1908</name>
</gene>
<evidence type="ECO:0000313" key="5">
    <source>
        <dbReference type="Proteomes" id="UP000054107"/>
    </source>
</evidence>
<dbReference type="Proteomes" id="UP000054107">
    <property type="component" value="Unassembled WGS sequence"/>
</dbReference>
<feature type="region of interest" description="Disordered" evidence="2">
    <location>
        <begin position="429"/>
        <end position="490"/>
    </location>
</feature>
<dbReference type="InterPro" id="IPR042534">
    <property type="entry name" value="SAP18_sf"/>
</dbReference>
<organism evidence="4 5">
    <name type="scientific">Parasitella parasitica</name>
    <dbReference type="NCBI Taxonomy" id="35722"/>
    <lineage>
        <taxon>Eukaryota</taxon>
        <taxon>Fungi</taxon>
        <taxon>Fungi incertae sedis</taxon>
        <taxon>Mucoromycota</taxon>
        <taxon>Mucoromycotina</taxon>
        <taxon>Mucoromycetes</taxon>
        <taxon>Mucorales</taxon>
        <taxon>Mucorineae</taxon>
        <taxon>Mucoraceae</taxon>
        <taxon>Parasitella</taxon>
    </lineage>
</organism>
<dbReference type="Gene3D" id="3.10.20.550">
    <property type="entry name" value="ASAP complex, SAP18 subunit"/>
    <property type="match status" value="1"/>
</dbReference>